<dbReference type="InterPro" id="IPR032710">
    <property type="entry name" value="NTF2-like_dom_sf"/>
</dbReference>
<dbReference type="Proteomes" id="UP000199170">
    <property type="component" value="Unassembled WGS sequence"/>
</dbReference>
<keyword evidence="3" id="KW-1185">Reference proteome</keyword>
<dbReference type="OrthoDB" id="224281at2157"/>
<feature type="domain" description="SnoaL-like" evidence="1">
    <location>
        <begin position="11"/>
        <end position="132"/>
    </location>
</feature>
<protein>
    <submittedName>
        <fullName evidence="2">SnoaL-like domain-containing protein</fullName>
    </submittedName>
</protein>
<sequence>MSTPTQTATARLRAYYAALRNGEPLSPFFAEDASIVKYGITEKLCGYEEIEAGLREQTASTEDWSVESHDLRVTASGEHAWFADDVRMAWTDTRRDRAFDFETRWSGTLERRAPDDQAAQWVFVGMHVSAIPDTDLAE</sequence>
<accession>A0A1H3F5W7</accession>
<reference evidence="3" key="1">
    <citation type="submission" date="2016-10" db="EMBL/GenBank/DDBJ databases">
        <authorList>
            <person name="Varghese N."/>
            <person name="Submissions S."/>
        </authorList>
    </citation>
    <scope>NUCLEOTIDE SEQUENCE [LARGE SCALE GENOMIC DNA]</scope>
    <source>
        <strain evidence="3">CGMCC 1.10118</strain>
    </source>
</reference>
<evidence type="ECO:0000313" key="2">
    <source>
        <dbReference type="EMBL" id="SDX86423.1"/>
    </source>
</evidence>
<proteinExistence type="predicted"/>
<name>A0A1H3F5W7_9EURY</name>
<dbReference type="InterPro" id="IPR037401">
    <property type="entry name" value="SnoaL-like"/>
</dbReference>
<evidence type="ECO:0000259" key="1">
    <source>
        <dbReference type="Pfam" id="PF13474"/>
    </source>
</evidence>
<dbReference type="SUPFAM" id="SSF54427">
    <property type="entry name" value="NTF2-like"/>
    <property type="match status" value="1"/>
</dbReference>
<gene>
    <name evidence="2" type="ORF">SAMN04487946_103179</name>
</gene>
<organism evidence="2 3">
    <name type="scientific">Halobellus clavatus</name>
    <dbReference type="NCBI Taxonomy" id="660517"/>
    <lineage>
        <taxon>Archaea</taxon>
        <taxon>Methanobacteriati</taxon>
        <taxon>Methanobacteriota</taxon>
        <taxon>Stenosarchaea group</taxon>
        <taxon>Halobacteria</taxon>
        <taxon>Halobacteriales</taxon>
        <taxon>Haloferacaceae</taxon>
        <taxon>Halobellus</taxon>
    </lineage>
</organism>
<dbReference type="Pfam" id="PF13474">
    <property type="entry name" value="SnoaL_3"/>
    <property type="match status" value="1"/>
</dbReference>
<dbReference type="AlphaFoldDB" id="A0A1H3F5W7"/>
<dbReference type="RefSeq" id="WP_089766445.1">
    <property type="nucleotide sequence ID" value="NZ_FNPB01000003.1"/>
</dbReference>
<dbReference type="STRING" id="660517.SAMN04487946_103179"/>
<dbReference type="EMBL" id="FNPB01000003">
    <property type="protein sequence ID" value="SDX86423.1"/>
    <property type="molecule type" value="Genomic_DNA"/>
</dbReference>
<dbReference type="Gene3D" id="3.10.450.50">
    <property type="match status" value="1"/>
</dbReference>
<evidence type="ECO:0000313" key="3">
    <source>
        <dbReference type="Proteomes" id="UP000199170"/>
    </source>
</evidence>